<organism evidence="2 3">
    <name type="scientific">Trichomonascus ciferrii</name>
    <dbReference type="NCBI Taxonomy" id="44093"/>
    <lineage>
        <taxon>Eukaryota</taxon>
        <taxon>Fungi</taxon>
        <taxon>Dikarya</taxon>
        <taxon>Ascomycota</taxon>
        <taxon>Saccharomycotina</taxon>
        <taxon>Dipodascomycetes</taxon>
        <taxon>Dipodascales</taxon>
        <taxon>Trichomonascaceae</taxon>
        <taxon>Trichomonascus</taxon>
        <taxon>Trichomonascus ciferrii complex</taxon>
    </lineage>
</organism>
<comment type="caution">
    <text evidence="2">The sequence shown here is derived from an EMBL/GenBank/DDBJ whole genome shotgun (WGS) entry which is preliminary data.</text>
</comment>
<dbReference type="Pfam" id="PF02137">
    <property type="entry name" value="A_deamin"/>
    <property type="match status" value="1"/>
</dbReference>
<feature type="domain" description="A to I editase" evidence="1">
    <location>
        <begin position="53"/>
        <end position="262"/>
    </location>
</feature>
<reference evidence="2" key="1">
    <citation type="journal article" date="2019" name="G3 (Bethesda)">
        <title>Genome Assemblies of Two Rare Opportunistic Yeast Pathogens: Diutina rugosa (syn. Candida rugosa) and Trichomonascus ciferrii (syn. Candida ciferrii).</title>
        <authorList>
            <person name="Mixao V."/>
            <person name="Saus E."/>
            <person name="Hansen A.P."/>
            <person name="Lass-Florl C."/>
            <person name="Gabaldon T."/>
        </authorList>
    </citation>
    <scope>NUCLEOTIDE SEQUENCE</scope>
    <source>
        <strain evidence="2">CBS 4856</strain>
    </source>
</reference>
<proteinExistence type="predicted"/>
<protein>
    <recommendedName>
        <fullName evidence="1">A to I editase domain-containing protein</fullName>
    </recommendedName>
</protein>
<dbReference type="GO" id="GO:0003723">
    <property type="term" value="F:RNA binding"/>
    <property type="evidence" value="ECO:0007669"/>
    <property type="project" value="InterPro"/>
</dbReference>
<dbReference type="SMART" id="SM00552">
    <property type="entry name" value="ADEAMc"/>
    <property type="match status" value="1"/>
</dbReference>
<evidence type="ECO:0000259" key="1">
    <source>
        <dbReference type="PROSITE" id="PS50141"/>
    </source>
</evidence>
<dbReference type="AlphaFoldDB" id="A0A642UT17"/>
<keyword evidence="3" id="KW-1185">Reference proteome</keyword>
<sequence>MPTPEEVAKEVIETYQKLPGKGKPHVRSNGKEEWTILAGIVLIPEDGICECVSLGTGMKATPNEQLNKANGRVLHDMHAEVLAIRGFNRFLIEECGNVIAGSSSRWVSKIENGSRMFRLDPNVVIAMYVSEPPCGDSSMSQLSEGMTDCWTDPLNTIGEGTVRGRDHVFTVGLVRTKPGRRDSPITYSKSCTDKLALRQCTSLLLGPVAERLIDPADVYLSTLVVGNNCRYSDTHRAFTTRMISATGFKYGSYACHFFSVRKAPFPIFRDGKSPDALPCPKSIVYVSNTKNEVILGGVKMGAKPFKGKGESQVCRNQILKSVTRLTGESTGLYSGYKTSADRQSMKARVYQILCNGNWVPTKSDDF</sequence>
<dbReference type="InterPro" id="IPR002466">
    <property type="entry name" value="A_deamin"/>
</dbReference>
<gene>
    <name evidence="2" type="ORF">TRICI_005337</name>
</gene>
<evidence type="ECO:0000313" key="2">
    <source>
        <dbReference type="EMBL" id="KAA8905009.1"/>
    </source>
</evidence>
<name>A0A642UT17_9ASCO</name>
<dbReference type="PROSITE" id="PS50141">
    <property type="entry name" value="A_DEAMIN_EDITASE"/>
    <property type="match status" value="1"/>
</dbReference>
<dbReference type="EMBL" id="SWFS01000420">
    <property type="protein sequence ID" value="KAA8905009.1"/>
    <property type="molecule type" value="Genomic_DNA"/>
</dbReference>
<evidence type="ECO:0000313" key="3">
    <source>
        <dbReference type="Proteomes" id="UP000761534"/>
    </source>
</evidence>
<dbReference type="OrthoDB" id="10268011at2759"/>
<dbReference type="InterPro" id="IPR042935">
    <property type="entry name" value="Tad1"/>
</dbReference>
<dbReference type="PANTHER" id="PTHR47803">
    <property type="entry name" value="TRNA-SPECIFIC ADENOSINE DEAMINASE 1"/>
    <property type="match status" value="1"/>
</dbReference>
<dbReference type="PANTHER" id="PTHR47803:SF1">
    <property type="entry name" value="TRNA-SPECIFIC ADENOSINE DEAMINASE 1"/>
    <property type="match status" value="1"/>
</dbReference>
<accession>A0A642UT17</accession>
<dbReference type="GO" id="GO:0002100">
    <property type="term" value="P:tRNA wobble adenosine to inosine editing"/>
    <property type="evidence" value="ECO:0007669"/>
    <property type="project" value="InterPro"/>
</dbReference>
<dbReference type="Proteomes" id="UP000761534">
    <property type="component" value="Unassembled WGS sequence"/>
</dbReference>
<dbReference type="GO" id="GO:0043829">
    <property type="term" value="F:tRNA-specific adenosine-37 deaminase activity"/>
    <property type="evidence" value="ECO:0007669"/>
    <property type="project" value="TreeGrafter"/>
</dbReference>
<dbReference type="VEuPathDB" id="FungiDB:TRICI_005337"/>